<keyword evidence="1 5" id="KW-0699">rRNA-binding</keyword>
<dbReference type="CDD" id="cd00495">
    <property type="entry name" value="Ribosomal_L25_TL5_CTC"/>
    <property type="match status" value="1"/>
</dbReference>
<comment type="similarity">
    <text evidence="5">Belongs to the bacterial ribosomal protein bL25 family. CTC subfamily.</text>
</comment>
<gene>
    <name evidence="5" type="primary">rplY</name>
    <name evidence="5" type="synonym">ctc</name>
    <name evidence="8" type="ORF">LKD36_11565</name>
</gene>
<dbReference type="PANTHER" id="PTHR33284">
    <property type="entry name" value="RIBOSOMAL PROTEIN L25/GLN-TRNA SYNTHETASE, ANTI-CODON-BINDING DOMAIN-CONTAINING PROTEIN"/>
    <property type="match status" value="1"/>
</dbReference>
<dbReference type="Pfam" id="PF01386">
    <property type="entry name" value="Ribosomal_L25p"/>
    <property type="match status" value="1"/>
</dbReference>
<dbReference type="InterPro" id="IPR037121">
    <property type="entry name" value="Ribosomal_bL25_C"/>
</dbReference>
<evidence type="ECO:0000256" key="1">
    <source>
        <dbReference type="ARBA" id="ARBA00022730"/>
    </source>
</evidence>
<evidence type="ECO:0000259" key="7">
    <source>
        <dbReference type="Pfam" id="PF14693"/>
    </source>
</evidence>
<evidence type="ECO:0000256" key="4">
    <source>
        <dbReference type="ARBA" id="ARBA00023274"/>
    </source>
</evidence>
<dbReference type="EMBL" id="JAJEPS010000011">
    <property type="protein sequence ID" value="MCC2126804.1"/>
    <property type="molecule type" value="Genomic_DNA"/>
</dbReference>
<dbReference type="Proteomes" id="UP001198220">
    <property type="component" value="Unassembled WGS sequence"/>
</dbReference>
<name>A0AAE3A7H1_9FIRM</name>
<evidence type="ECO:0000256" key="2">
    <source>
        <dbReference type="ARBA" id="ARBA00022884"/>
    </source>
</evidence>
<dbReference type="RefSeq" id="WP_308459686.1">
    <property type="nucleotide sequence ID" value="NZ_JAJEPS010000011.1"/>
</dbReference>
<dbReference type="InterPro" id="IPR020056">
    <property type="entry name" value="Rbsml_bL25/Gln-tRNA_synth_N"/>
</dbReference>
<dbReference type="GO" id="GO:0006412">
    <property type="term" value="P:translation"/>
    <property type="evidence" value="ECO:0007669"/>
    <property type="project" value="UniProtKB-UniRule"/>
</dbReference>
<reference evidence="8 9" key="1">
    <citation type="submission" date="2021-10" db="EMBL/GenBank/DDBJ databases">
        <title>Anaerobic single-cell dispensing facilitates the cultivation of human gut bacteria.</title>
        <authorList>
            <person name="Afrizal A."/>
        </authorList>
    </citation>
    <scope>NUCLEOTIDE SEQUENCE [LARGE SCALE GENOMIC DNA]</scope>
    <source>
        <strain evidence="8 9">CLA-AA-H276</strain>
    </source>
</reference>
<comment type="caution">
    <text evidence="8">The sequence shown here is derived from an EMBL/GenBank/DDBJ whole genome shotgun (WGS) entry which is preliminary data.</text>
</comment>
<dbReference type="NCBIfam" id="TIGR00731">
    <property type="entry name" value="bL25_bact_ctc"/>
    <property type="match status" value="1"/>
</dbReference>
<dbReference type="SUPFAM" id="SSF50715">
    <property type="entry name" value="Ribosomal protein L25-like"/>
    <property type="match status" value="1"/>
</dbReference>
<evidence type="ECO:0000256" key="5">
    <source>
        <dbReference type="HAMAP-Rule" id="MF_01334"/>
    </source>
</evidence>
<comment type="function">
    <text evidence="5">This is one of the proteins that binds to the 5S RNA in the ribosome where it forms part of the central protuberance.</text>
</comment>
<dbReference type="AlphaFoldDB" id="A0AAE3A7H1"/>
<dbReference type="GO" id="GO:0003735">
    <property type="term" value="F:structural constituent of ribosome"/>
    <property type="evidence" value="ECO:0007669"/>
    <property type="project" value="InterPro"/>
</dbReference>
<dbReference type="HAMAP" id="MF_01334">
    <property type="entry name" value="Ribosomal_bL25_CTC"/>
    <property type="match status" value="1"/>
</dbReference>
<dbReference type="Gene3D" id="2.40.240.10">
    <property type="entry name" value="Ribosomal Protein L25, Chain P"/>
    <property type="match status" value="1"/>
</dbReference>
<keyword evidence="3 5" id="KW-0689">Ribosomal protein</keyword>
<proteinExistence type="inferred from homology"/>
<dbReference type="InterPro" id="IPR011035">
    <property type="entry name" value="Ribosomal_bL25/Gln-tRNA_synth"/>
</dbReference>
<comment type="subunit">
    <text evidence="5">Part of the 50S ribosomal subunit; part of the 5S rRNA/L5/L18/L25 subcomplex. Contacts the 5S rRNA. Binds to the 5S rRNA independently of L5 and L18.</text>
</comment>
<evidence type="ECO:0000313" key="8">
    <source>
        <dbReference type="EMBL" id="MCC2126804.1"/>
    </source>
</evidence>
<organism evidence="8 9">
    <name type="scientific">Hominiventricola filiformis</name>
    <dbReference type="NCBI Taxonomy" id="2885352"/>
    <lineage>
        <taxon>Bacteria</taxon>
        <taxon>Bacillati</taxon>
        <taxon>Bacillota</taxon>
        <taxon>Clostridia</taxon>
        <taxon>Lachnospirales</taxon>
        <taxon>Lachnospiraceae</taxon>
        <taxon>Hominiventricola</taxon>
    </lineage>
</organism>
<feature type="domain" description="Large ribosomal subunit protein bL25 beta" evidence="7">
    <location>
        <begin position="97"/>
        <end position="179"/>
    </location>
</feature>
<keyword evidence="9" id="KW-1185">Reference proteome</keyword>
<evidence type="ECO:0000259" key="6">
    <source>
        <dbReference type="Pfam" id="PF01386"/>
    </source>
</evidence>
<protein>
    <recommendedName>
        <fullName evidence="5">Large ribosomal subunit protein bL25</fullName>
    </recommendedName>
    <alternativeName>
        <fullName evidence="5">General stress protein CTC</fullName>
    </alternativeName>
</protein>
<dbReference type="Gene3D" id="2.170.120.20">
    <property type="entry name" value="Ribosomal protein L25, beta domain"/>
    <property type="match status" value="1"/>
</dbReference>
<dbReference type="PANTHER" id="PTHR33284:SF1">
    <property type="entry name" value="RIBOSOMAL PROTEIN L25_GLN-TRNA SYNTHETASE, ANTI-CODON-BINDING DOMAIN-CONTAINING PROTEIN"/>
    <property type="match status" value="1"/>
</dbReference>
<dbReference type="Pfam" id="PF14693">
    <property type="entry name" value="Ribosomal_TL5_C"/>
    <property type="match status" value="1"/>
</dbReference>
<sequence length="197" mass="21518">MDTLKAEKRSMETKAKRLRREGYVTGNVFGHDIEGSIPVKIAKNDAENILKKKKKGSQIILDVEGTQYDVLIKEVDFDTLKRQPIEMDFQALVKGEKVHSVAEVVLVNHEKVAGGVVEQKLEEIAYKALPEALVETVEVDLSGLKPGDVVKVKDLAIAADKDVVLATDPDAVVVTVTVPHNAPIPEAEDADEEAAEK</sequence>
<dbReference type="GO" id="GO:0008097">
    <property type="term" value="F:5S rRNA binding"/>
    <property type="evidence" value="ECO:0007669"/>
    <property type="project" value="InterPro"/>
</dbReference>
<dbReference type="InterPro" id="IPR029751">
    <property type="entry name" value="Ribosomal_L25_dom"/>
</dbReference>
<dbReference type="GO" id="GO:0022625">
    <property type="term" value="C:cytosolic large ribosomal subunit"/>
    <property type="evidence" value="ECO:0007669"/>
    <property type="project" value="TreeGrafter"/>
</dbReference>
<keyword evidence="4 5" id="KW-0687">Ribonucleoprotein</keyword>
<accession>A0AAE3A7H1</accession>
<keyword evidence="2 5" id="KW-0694">RNA-binding</keyword>
<dbReference type="InterPro" id="IPR020057">
    <property type="entry name" value="Ribosomal_bL25_b-dom"/>
</dbReference>
<dbReference type="InterPro" id="IPR001021">
    <property type="entry name" value="Ribosomal_bL25_long"/>
</dbReference>
<evidence type="ECO:0000256" key="3">
    <source>
        <dbReference type="ARBA" id="ARBA00022980"/>
    </source>
</evidence>
<dbReference type="InterPro" id="IPR020930">
    <property type="entry name" value="Ribosomal_uL5_bac-type"/>
</dbReference>
<evidence type="ECO:0000313" key="9">
    <source>
        <dbReference type="Proteomes" id="UP001198220"/>
    </source>
</evidence>
<feature type="domain" description="Large ribosomal subunit protein bL25 L25" evidence="6">
    <location>
        <begin position="4"/>
        <end position="89"/>
    </location>
</feature>